<keyword evidence="8 9" id="KW-0472">Membrane</keyword>
<evidence type="ECO:0000313" key="13">
    <source>
        <dbReference type="Proteomes" id="UP000030475"/>
    </source>
</evidence>
<sequence length="229" mass="24582">MLFQGFGPLLWAGTIETVKLAVLSLAASLVLGLAGAAAKLSSNRALASVGTFYTTLIRAVPDLVLMLLLFYGIQILLNDVTDMLGAEQIDIDPFVAGIVTLGFIYGAYFTETFRGAFLAVPRGQLEAGFAYGMGAWRVFARIMFAQMMRFALPGIGNNWQVLVKATALVSIIGLADVVKAAQDAGKSTLNFFFFTLAAGAIYLAITTLSNLVLMYLEKRYSAGVRRVAL</sequence>
<evidence type="ECO:0000256" key="4">
    <source>
        <dbReference type="ARBA" id="ARBA00022475"/>
    </source>
</evidence>
<comment type="similarity">
    <text evidence="2">Belongs to the binding-protein-dependent transport system permease family. HisMQ subfamily.</text>
</comment>
<feature type="transmembrane region" description="Helical" evidence="9">
    <location>
        <begin position="89"/>
        <end position="108"/>
    </location>
</feature>
<evidence type="ECO:0000256" key="9">
    <source>
        <dbReference type="RuleBase" id="RU363032"/>
    </source>
</evidence>
<dbReference type="OMA" id="AMYLVIT"/>
<dbReference type="GO" id="GO:0043190">
    <property type="term" value="C:ATP-binding cassette (ABC) transporter complex"/>
    <property type="evidence" value="ECO:0007669"/>
    <property type="project" value="InterPro"/>
</dbReference>
<evidence type="ECO:0000256" key="5">
    <source>
        <dbReference type="ARBA" id="ARBA00022519"/>
    </source>
</evidence>
<dbReference type="PROSITE" id="PS50928">
    <property type="entry name" value="ABC_TM1"/>
    <property type="match status" value="1"/>
</dbReference>
<keyword evidence="7 9" id="KW-1133">Transmembrane helix</keyword>
<feature type="transmembrane region" description="Helical" evidence="9">
    <location>
        <begin position="190"/>
        <end position="216"/>
    </location>
</feature>
<proteinExistence type="inferred from homology"/>
<keyword evidence="5" id="KW-0997">Cell inner membrane</keyword>
<dbReference type="PANTHER" id="PTHR30133">
    <property type="entry name" value="CATIONIC AMINO ACID TRANSPORTER, MEMBRANE COMPONENT"/>
    <property type="match status" value="1"/>
</dbReference>
<dbReference type="Pfam" id="PF00528">
    <property type="entry name" value="BPD_transp_1"/>
    <property type="match status" value="1"/>
</dbReference>
<evidence type="ECO:0000256" key="7">
    <source>
        <dbReference type="ARBA" id="ARBA00022989"/>
    </source>
</evidence>
<keyword evidence="4" id="KW-1003">Cell membrane</keyword>
<evidence type="ECO:0000256" key="2">
    <source>
        <dbReference type="ARBA" id="ARBA00010072"/>
    </source>
</evidence>
<evidence type="ECO:0000256" key="8">
    <source>
        <dbReference type="ARBA" id="ARBA00023136"/>
    </source>
</evidence>
<dbReference type="NCBIfam" id="TIGR01726">
    <property type="entry name" value="HEQRo_perm_3TM"/>
    <property type="match status" value="1"/>
</dbReference>
<comment type="caution">
    <text evidence="11">The sequence shown here is derived from an EMBL/GenBank/DDBJ whole genome shotgun (WGS) entry which is preliminary data.</text>
</comment>
<evidence type="ECO:0000313" key="12">
    <source>
        <dbReference type="EMBL" id="PJO63861.1"/>
    </source>
</evidence>
<dbReference type="Proteomes" id="UP000030475">
    <property type="component" value="Unassembled WGS sequence"/>
</dbReference>
<evidence type="ECO:0000256" key="1">
    <source>
        <dbReference type="ARBA" id="ARBA00004429"/>
    </source>
</evidence>
<dbReference type="AlphaFoldDB" id="A0A069B8G8"/>
<feature type="transmembrane region" description="Helical" evidence="9">
    <location>
        <begin position="159"/>
        <end position="178"/>
    </location>
</feature>
<dbReference type="InterPro" id="IPR010065">
    <property type="entry name" value="AA_ABC_transptr_permease_3TM"/>
</dbReference>
<evidence type="ECO:0000256" key="3">
    <source>
        <dbReference type="ARBA" id="ARBA00022448"/>
    </source>
</evidence>
<dbReference type="NCBIfam" id="NF011714">
    <property type="entry name" value="PRK15135.1"/>
    <property type="match status" value="1"/>
</dbReference>
<dbReference type="EMBL" id="PHRB01000027">
    <property type="protein sequence ID" value="PJO63861.1"/>
    <property type="molecule type" value="Genomic_DNA"/>
</dbReference>
<comment type="subcellular location">
    <subcellularLocation>
        <location evidence="1">Cell inner membrane</location>
        <topology evidence="1">Multi-pass membrane protein</topology>
    </subcellularLocation>
    <subcellularLocation>
        <location evidence="9">Cell membrane</location>
        <topology evidence="9">Multi-pass membrane protein</topology>
    </subcellularLocation>
</comment>
<evidence type="ECO:0000313" key="14">
    <source>
        <dbReference type="Proteomes" id="UP000231878"/>
    </source>
</evidence>
<name>A0A069B8G8_BURPE</name>
<reference evidence="11 13" key="1">
    <citation type="submission" date="2014-08" db="EMBL/GenBank/DDBJ databases">
        <authorList>
            <person name="Bunnell A."/>
            <person name="Chain P.S."/>
            <person name="Chertkov O."/>
            <person name="Currie B.J."/>
            <person name="Daligault H.E."/>
            <person name="Davenport K.W."/>
            <person name="Davis C."/>
            <person name="Gleasner C.D."/>
            <person name="Johnson S.L."/>
            <person name="Kaestli M."/>
            <person name="Koren S."/>
            <person name="Kunde Y.A."/>
            <person name="Mayo M."/>
            <person name="McMurry K.K."/>
            <person name="Price E.P."/>
            <person name="Reitenga K.G."/>
            <person name="Robison R."/>
            <person name="Rosovitz M.J."/>
            <person name="Sarovich D.S."/>
            <person name="Teshima H."/>
        </authorList>
    </citation>
    <scope>NUCLEOTIDE SEQUENCE [LARGE SCALE GENOMIC DNA]</scope>
    <source>
        <strain evidence="11 13">MSHR44</strain>
    </source>
</reference>
<dbReference type="PANTHER" id="PTHR30133:SF1">
    <property type="entry name" value="HISTIDINE TRANSPORT SYSTEM PERMEASE PROTEIN HISQ"/>
    <property type="match status" value="1"/>
</dbReference>
<organism evidence="11 13">
    <name type="scientific">Burkholderia pseudomallei</name>
    <name type="common">Pseudomonas pseudomallei</name>
    <dbReference type="NCBI Taxonomy" id="28450"/>
    <lineage>
        <taxon>Bacteria</taxon>
        <taxon>Pseudomonadati</taxon>
        <taxon>Pseudomonadota</taxon>
        <taxon>Betaproteobacteria</taxon>
        <taxon>Burkholderiales</taxon>
        <taxon>Burkholderiaceae</taxon>
        <taxon>Burkholderia</taxon>
        <taxon>pseudomallei group</taxon>
    </lineage>
</organism>
<dbReference type="InterPro" id="IPR035906">
    <property type="entry name" value="MetI-like_sf"/>
</dbReference>
<dbReference type="EMBL" id="JQIM01000009">
    <property type="protein sequence ID" value="KGX10932.1"/>
    <property type="molecule type" value="Genomic_DNA"/>
</dbReference>
<accession>A0A069B8G8</accession>
<dbReference type="InterPro" id="IPR000515">
    <property type="entry name" value="MetI-like"/>
</dbReference>
<evidence type="ECO:0000256" key="6">
    <source>
        <dbReference type="ARBA" id="ARBA00022692"/>
    </source>
</evidence>
<keyword evidence="3 9" id="KW-0813">Transport</keyword>
<dbReference type="RefSeq" id="WP_004198660.1">
    <property type="nucleotide sequence ID" value="NZ_AP028072.1"/>
</dbReference>
<dbReference type="SUPFAM" id="SSF161098">
    <property type="entry name" value="MetI-like"/>
    <property type="match status" value="1"/>
</dbReference>
<dbReference type="InterPro" id="IPR051613">
    <property type="entry name" value="ABC_transp_permease_HisMQ"/>
</dbReference>
<keyword evidence="6 9" id="KW-0812">Transmembrane</keyword>
<dbReference type="CDD" id="cd06261">
    <property type="entry name" value="TM_PBP2"/>
    <property type="match status" value="1"/>
</dbReference>
<evidence type="ECO:0000259" key="10">
    <source>
        <dbReference type="PROSITE" id="PS50928"/>
    </source>
</evidence>
<evidence type="ECO:0000313" key="11">
    <source>
        <dbReference type="EMBL" id="KGX10932.1"/>
    </source>
</evidence>
<dbReference type="Gene3D" id="1.10.3720.10">
    <property type="entry name" value="MetI-like"/>
    <property type="match status" value="1"/>
</dbReference>
<dbReference type="OrthoDB" id="7026155at2"/>
<dbReference type="Proteomes" id="UP000231878">
    <property type="component" value="Unassembled WGS sequence"/>
</dbReference>
<dbReference type="GO" id="GO:0022857">
    <property type="term" value="F:transmembrane transporter activity"/>
    <property type="evidence" value="ECO:0007669"/>
    <property type="project" value="InterPro"/>
</dbReference>
<feature type="transmembrane region" description="Helical" evidence="9">
    <location>
        <begin position="52"/>
        <end position="77"/>
    </location>
</feature>
<feature type="domain" description="ABC transmembrane type-1" evidence="10">
    <location>
        <begin position="14"/>
        <end position="213"/>
    </location>
</feature>
<protein>
    <submittedName>
        <fullName evidence="11">Amino ABC transporter, permease, 3-TM region, His/Glu/Gln/Arg/opine family domain protein</fullName>
    </submittedName>
    <submittedName>
        <fullName evidence="12">Histidine ABC transporter permease</fullName>
    </submittedName>
</protein>
<dbReference type="GeneID" id="93063155"/>
<dbReference type="KEGG" id="but:X994_6138"/>
<gene>
    <name evidence="12" type="ORF">CWD88_23675</name>
    <name evidence="11" type="ORF">Y036_4010</name>
</gene>
<reference evidence="12 14" key="2">
    <citation type="submission" date="2017-11" db="EMBL/GenBank/DDBJ databases">
        <title>Molecular characterization of Burkholderia pseudomallei and closely related isolates from Vietnam.</title>
        <authorList>
            <person name="Ustinov D.V."/>
            <person name="Antonov A.S."/>
            <person name="Avdusheva E.F."/>
            <person name="Shpak I.M."/>
            <person name="Zakharova I.B."/>
            <person name="Thi L.A."/>
            <person name="Teteryatnikova N."/>
            <person name="Lopasteyskaya Y.A."/>
            <person name="Kuzyutina J.A."/>
            <person name="Ngo T.N."/>
            <person name="Victorov D.V."/>
        </authorList>
    </citation>
    <scope>NUCLEOTIDE SEQUENCE [LARGE SCALE GENOMIC DNA]</scope>
    <source>
        <strain evidence="12 14">V1512</strain>
    </source>
</reference>